<feature type="domain" description="HTH arsR-type" evidence="2">
    <location>
        <begin position="1"/>
        <end position="91"/>
    </location>
</feature>
<dbReference type="SMART" id="SM00418">
    <property type="entry name" value="HTH_ARSR"/>
    <property type="match status" value="1"/>
</dbReference>
<name>A0A370HDN0_9NOCA</name>
<dbReference type="PROSITE" id="PS50987">
    <property type="entry name" value="HTH_ARSR_2"/>
    <property type="match status" value="1"/>
</dbReference>
<dbReference type="NCBIfam" id="NF033788">
    <property type="entry name" value="HTH_metalloreg"/>
    <property type="match status" value="1"/>
</dbReference>
<dbReference type="InterPro" id="IPR036388">
    <property type="entry name" value="WH-like_DNA-bd_sf"/>
</dbReference>
<reference evidence="3 4" key="1">
    <citation type="submission" date="2018-07" db="EMBL/GenBank/DDBJ databases">
        <title>Genomic Encyclopedia of Type Strains, Phase IV (KMG-IV): sequencing the most valuable type-strain genomes for metagenomic binning, comparative biology and taxonomic classification.</title>
        <authorList>
            <person name="Goeker M."/>
        </authorList>
    </citation>
    <scope>NUCLEOTIDE SEQUENCE [LARGE SCALE GENOMIC DNA]</scope>
    <source>
        <strain evidence="3 4">DSM 44952</strain>
    </source>
</reference>
<dbReference type="GO" id="GO:0003700">
    <property type="term" value="F:DNA-binding transcription factor activity"/>
    <property type="evidence" value="ECO:0007669"/>
    <property type="project" value="InterPro"/>
</dbReference>
<protein>
    <submittedName>
        <fullName evidence="3">ArsR family transcriptional regulator</fullName>
    </submittedName>
</protein>
<dbReference type="RefSeq" id="WP_068021408.1">
    <property type="nucleotide sequence ID" value="NZ_QQAZ01000002.1"/>
</dbReference>
<dbReference type="PANTHER" id="PTHR38600">
    <property type="entry name" value="TRANSCRIPTIONAL REGULATORY PROTEIN"/>
    <property type="match status" value="1"/>
</dbReference>
<sequence length="268" mass="29647">MADDDLAFKALADPSRRFLLDLLFARDGRTLGELESELEMTRFGVAKHLRVLEDAGLVVTRRSGREKLHFLNPVPIRLIHDRWIGKYTERAAAALVDLKFELEQQAMTSTSDTTTSTVRVYRVYIKATPQAIWDAITQPEWTVKFGYQAPVDYDLRPGGAFRGLASAAMKEHGAPDVVIDGEVIEADPPRRLVQTWRALFLGEDFTRLTYEIEDEGAGISILTVTHDVTGAPQTAAQTDGQLPGAGGGWNQTLSDLKTLLETGKALYS</sequence>
<dbReference type="InterPro" id="IPR011991">
    <property type="entry name" value="ArsR-like_HTH"/>
</dbReference>
<evidence type="ECO:0000313" key="3">
    <source>
        <dbReference type="EMBL" id="RDI54591.1"/>
    </source>
</evidence>
<dbReference type="PANTHER" id="PTHR38600:SF1">
    <property type="entry name" value="TRANSCRIPTIONAL REGULATORY PROTEIN"/>
    <property type="match status" value="1"/>
</dbReference>
<comment type="similarity">
    <text evidence="1">Belongs to the AHA1 family.</text>
</comment>
<dbReference type="EMBL" id="QQAZ01000002">
    <property type="protein sequence ID" value="RDI54591.1"/>
    <property type="molecule type" value="Genomic_DNA"/>
</dbReference>
<evidence type="ECO:0000256" key="1">
    <source>
        <dbReference type="ARBA" id="ARBA00006817"/>
    </source>
</evidence>
<dbReference type="Pfam" id="PF12840">
    <property type="entry name" value="HTH_20"/>
    <property type="match status" value="1"/>
</dbReference>
<dbReference type="Proteomes" id="UP000255355">
    <property type="component" value="Unassembled WGS sequence"/>
</dbReference>
<dbReference type="STRING" id="1210089.GCA_001613165_03891"/>
<keyword evidence="4" id="KW-1185">Reference proteome</keyword>
<dbReference type="InterPro" id="IPR013538">
    <property type="entry name" value="ASHA1/2-like_C"/>
</dbReference>
<dbReference type="SUPFAM" id="SSF46785">
    <property type="entry name" value="Winged helix' DNA-binding domain"/>
    <property type="match status" value="1"/>
</dbReference>
<dbReference type="InterPro" id="IPR001845">
    <property type="entry name" value="HTH_ArsR_DNA-bd_dom"/>
</dbReference>
<proteinExistence type="inferred from homology"/>
<dbReference type="Pfam" id="PF08327">
    <property type="entry name" value="AHSA1"/>
    <property type="match status" value="1"/>
</dbReference>
<dbReference type="SUPFAM" id="SSF55961">
    <property type="entry name" value="Bet v1-like"/>
    <property type="match status" value="1"/>
</dbReference>
<dbReference type="Gene3D" id="1.10.10.10">
    <property type="entry name" value="Winged helix-like DNA-binding domain superfamily/Winged helix DNA-binding domain"/>
    <property type="match status" value="1"/>
</dbReference>
<gene>
    <name evidence="3" type="ORF">DFR68_102719</name>
</gene>
<accession>A0A370HDN0</accession>
<evidence type="ECO:0000259" key="2">
    <source>
        <dbReference type="PROSITE" id="PS50987"/>
    </source>
</evidence>
<comment type="caution">
    <text evidence="3">The sequence shown here is derived from an EMBL/GenBank/DDBJ whole genome shotgun (WGS) entry which is preliminary data.</text>
</comment>
<dbReference type="CDD" id="cd00090">
    <property type="entry name" value="HTH_ARSR"/>
    <property type="match status" value="1"/>
</dbReference>
<dbReference type="Gene3D" id="3.30.530.20">
    <property type="match status" value="1"/>
</dbReference>
<organism evidence="3 4">
    <name type="scientific">Nocardia mexicana</name>
    <dbReference type="NCBI Taxonomy" id="279262"/>
    <lineage>
        <taxon>Bacteria</taxon>
        <taxon>Bacillati</taxon>
        <taxon>Actinomycetota</taxon>
        <taxon>Actinomycetes</taxon>
        <taxon>Mycobacteriales</taxon>
        <taxon>Nocardiaceae</taxon>
        <taxon>Nocardia</taxon>
    </lineage>
</organism>
<evidence type="ECO:0000313" key="4">
    <source>
        <dbReference type="Proteomes" id="UP000255355"/>
    </source>
</evidence>
<dbReference type="InterPro" id="IPR023393">
    <property type="entry name" value="START-like_dom_sf"/>
</dbReference>
<dbReference type="AlphaFoldDB" id="A0A370HDN0"/>
<dbReference type="PRINTS" id="PR00778">
    <property type="entry name" value="HTHARSR"/>
</dbReference>
<dbReference type="OrthoDB" id="9815653at2"/>
<dbReference type="InterPro" id="IPR036390">
    <property type="entry name" value="WH_DNA-bd_sf"/>
</dbReference>